<dbReference type="PANTHER" id="PTHR37481:SF1">
    <property type="entry name" value="LIPOPOLYSACCHARIDE EXPORT SYSTEM PROTEIN LPTC"/>
    <property type="match status" value="1"/>
</dbReference>
<comment type="caution">
    <text evidence="7">The sequence shown here is derived from an EMBL/GenBank/DDBJ whole genome shotgun (WGS) entry which is preliminary data.</text>
</comment>
<feature type="transmembrane region" description="Helical" evidence="6">
    <location>
        <begin position="9"/>
        <end position="29"/>
    </location>
</feature>
<evidence type="ECO:0000313" key="8">
    <source>
        <dbReference type="Proteomes" id="UP001082899"/>
    </source>
</evidence>
<evidence type="ECO:0000256" key="5">
    <source>
        <dbReference type="ARBA" id="ARBA00023136"/>
    </source>
</evidence>
<sequence length="202" mass="21778">MADRLPSRLAAYLPLVGMAILAGLTYWLLQSSLKPSIAPVEHKVQHTPDYFADDISVTMLASTGAAKYRLNAQSMLHYEDDQNTDLTTPAMRSFTPGQPIITATARRGVVNSDGSIINLYDDAKIVRAPGPADPPMEADSQHFLVLANDDVVKTEKPVKLLRGQSIATANGMIYTNTTRNAELLGQVRGSIAPSQLNGGTSR</sequence>
<evidence type="ECO:0000256" key="4">
    <source>
        <dbReference type="ARBA" id="ARBA00022989"/>
    </source>
</evidence>
<reference evidence="7" key="1">
    <citation type="submission" date="2022-11" db="EMBL/GenBank/DDBJ databases">
        <title>Robbsia betulipollinis sp. nov., isolated from pollen of birch (Betula pendula).</title>
        <authorList>
            <person name="Shi H."/>
            <person name="Ambika Manirajan B."/>
            <person name="Ratering S."/>
            <person name="Geissler-Plaum R."/>
            <person name="Schnell S."/>
        </authorList>
    </citation>
    <scope>NUCLEOTIDE SEQUENCE</scope>
    <source>
        <strain evidence="7">Bb-Pol-6</strain>
    </source>
</reference>
<dbReference type="InterPro" id="IPR010664">
    <property type="entry name" value="LipoPS_assembly_LptC-rel"/>
</dbReference>
<keyword evidence="2" id="KW-0997">Cell inner membrane</keyword>
<evidence type="ECO:0000256" key="2">
    <source>
        <dbReference type="ARBA" id="ARBA00022519"/>
    </source>
</evidence>
<keyword evidence="3 6" id="KW-0812">Transmembrane</keyword>
<dbReference type="EMBL" id="JAPMXC010000001">
    <property type="protein sequence ID" value="MCY0387189.1"/>
    <property type="molecule type" value="Genomic_DNA"/>
</dbReference>
<keyword evidence="1" id="KW-1003">Cell membrane</keyword>
<organism evidence="7 8">
    <name type="scientific">Robbsia betulipollinis</name>
    <dbReference type="NCBI Taxonomy" id="2981849"/>
    <lineage>
        <taxon>Bacteria</taxon>
        <taxon>Pseudomonadati</taxon>
        <taxon>Pseudomonadota</taxon>
        <taxon>Betaproteobacteria</taxon>
        <taxon>Burkholderiales</taxon>
        <taxon>Burkholderiaceae</taxon>
        <taxon>Robbsia</taxon>
    </lineage>
</organism>
<name>A0ABT3ZKX9_9BURK</name>
<dbReference type="PANTHER" id="PTHR37481">
    <property type="entry name" value="LIPOPOLYSACCHARIDE EXPORT SYSTEM PROTEIN LPTC"/>
    <property type="match status" value="1"/>
</dbReference>
<keyword evidence="8" id="KW-1185">Reference proteome</keyword>
<dbReference type="Proteomes" id="UP001082899">
    <property type="component" value="Unassembled WGS sequence"/>
</dbReference>
<keyword evidence="4 6" id="KW-1133">Transmembrane helix</keyword>
<protein>
    <submittedName>
        <fullName evidence="7">LPS export ABC transporter periplasmic protein LptC</fullName>
    </submittedName>
</protein>
<dbReference type="Gene3D" id="2.60.450.10">
    <property type="entry name" value="Lipopolysaccharide (LPS) transport protein A like domain"/>
    <property type="match status" value="1"/>
</dbReference>
<accession>A0ABT3ZKX9</accession>
<dbReference type="NCBIfam" id="TIGR04409">
    <property type="entry name" value="LptC_YrbK"/>
    <property type="match status" value="1"/>
</dbReference>
<dbReference type="InterPro" id="IPR052363">
    <property type="entry name" value="LPS_export_LptC"/>
</dbReference>
<dbReference type="InterPro" id="IPR026265">
    <property type="entry name" value="LptC"/>
</dbReference>
<evidence type="ECO:0000256" key="1">
    <source>
        <dbReference type="ARBA" id="ARBA00022475"/>
    </source>
</evidence>
<gene>
    <name evidence="7" type="primary">lptC</name>
    <name evidence="7" type="ORF">OVY01_08080</name>
</gene>
<evidence type="ECO:0000256" key="6">
    <source>
        <dbReference type="SAM" id="Phobius"/>
    </source>
</evidence>
<dbReference type="Pfam" id="PF06835">
    <property type="entry name" value="LptC"/>
    <property type="match status" value="1"/>
</dbReference>
<dbReference type="RefSeq" id="WP_267846949.1">
    <property type="nucleotide sequence ID" value="NZ_JAPMXC010000001.1"/>
</dbReference>
<evidence type="ECO:0000256" key="3">
    <source>
        <dbReference type="ARBA" id="ARBA00022692"/>
    </source>
</evidence>
<proteinExistence type="predicted"/>
<evidence type="ECO:0000313" key="7">
    <source>
        <dbReference type="EMBL" id="MCY0387189.1"/>
    </source>
</evidence>
<keyword evidence="5 6" id="KW-0472">Membrane</keyword>